<dbReference type="AlphaFoldDB" id="A0A2T5BP11"/>
<dbReference type="Proteomes" id="UP000243859">
    <property type="component" value="Unassembled WGS sequence"/>
</dbReference>
<protein>
    <submittedName>
        <fullName evidence="2">Ribosomal-protein-alanine N-acetyltransferase</fullName>
    </submittedName>
</protein>
<dbReference type="EMBL" id="QAAA01000023">
    <property type="protein sequence ID" value="PTN00754.1"/>
    <property type="molecule type" value="Genomic_DNA"/>
</dbReference>
<dbReference type="Gene3D" id="3.40.630.30">
    <property type="match status" value="1"/>
</dbReference>
<dbReference type="InterPro" id="IPR000182">
    <property type="entry name" value="GNAT_dom"/>
</dbReference>
<evidence type="ECO:0000259" key="1">
    <source>
        <dbReference type="PROSITE" id="PS51186"/>
    </source>
</evidence>
<name>A0A2T5BP11_9RHOB</name>
<dbReference type="InterPro" id="IPR016181">
    <property type="entry name" value="Acyl_CoA_acyltransferase"/>
</dbReference>
<dbReference type="Pfam" id="PF00583">
    <property type="entry name" value="Acetyltransf_1"/>
    <property type="match status" value="1"/>
</dbReference>
<feature type="domain" description="N-acetyltransferase" evidence="1">
    <location>
        <begin position="1"/>
        <end position="137"/>
    </location>
</feature>
<proteinExistence type="predicted"/>
<dbReference type="PANTHER" id="PTHR43072:SF52">
    <property type="entry name" value="GCN5-RELATED N-ACETYLTRANSFERASE"/>
    <property type="match status" value="1"/>
</dbReference>
<dbReference type="OrthoDB" id="9804026at2"/>
<dbReference type="GO" id="GO:0016747">
    <property type="term" value="F:acyltransferase activity, transferring groups other than amino-acyl groups"/>
    <property type="evidence" value="ECO:0007669"/>
    <property type="project" value="InterPro"/>
</dbReference>
<dbReference type="RefSeq" id="WP_107893458.1">
    <property type="nucleotide sequence ID" value="NZ_NHSI01000027.1"/>
</dbReference>
<comment type="caution">
    <text evidence="2">The sequence shown here is derived from an EMBL/GenBank/DDBJ whole genome shotgun (WGS) entry which is preliminary data.</text>
</comment>
<evidence type="ECO:0000313" key="3">
    <source>
        <dbReference type="Proteomes" id="UP000243859"/>
    </source>
</evidence>
<dbReference type="CDD" id="cd04301">
    <property type="entry name" value="NAT_SF"/>
    <property type="match status" value="1"/>
</dbReference>
<dbReference type="SUPFAM" id="SSF55729">
    <property type="entry name" value="Acyl-CoA N-acyltransferases (Nat)"/>
    <property type="match status" value="1"/>
</dbReference>
<reference evidence="2 3" key="1">
    <citation type="submission" date="2018-04" db="EMBL/GenBank/DDBJ databases">
        <title>Genomic Encyclopedia of Archaeal and Bacterial Type Strains, Phase II (KMG-II): from individual species to whole genera.</title>
        <authorList>
            <person name="Goeker M."/>
        </authorList>
    </citation>
    <scope>NUCLEOTIDE SEQUENCE [LARGE SCALE GENOMIC DNA]</scope>
    <source>
        <strain evidence="2 3">DSM 18064</strain>
    </source>
</reference>
<keyword evidence="2" id="KW-0808">Transferase</keyword>
<dbReference type="PROSITE" id="PS51186">
    <property type="entry name" value="GNAT"/>
    <property type="match status" value="1"/>
</dbReference>
<sequence length="138" mass="14903">MRPRDLAALHALCFTTPRPWSDTEFRALLSGPGIVLCGNPESFALGRAIAGEAELLTLAVHPGHRRAGLGRARLAEFEAAAFRHGALHAFLEVSADNAPARALYAEAGYRPAGQRPRYYRAPDGSTRDAVIMRKDLGP</sequence>
<accession>A0A2T5BP11</accession>
<organism evidence="2 3">
    <name type="scientific">Rhodovulum imhoffii</name>
    <dbReference type="NCBI Taxonomy" id="365340"/>
    <lineage>
        <taxon>Bacteria</taxon>
        <taxon>Pseudomonadati</taxon>
        <taxon>Pseudomonadota</taxon>
        <taxon>Alphaproteobacteria</taxon>
        <taxon>Rhodobacterales</taxon>
        <taxon>Paracoccaceae</taxon>
        <taxon>Rhodovulum</taxon>
    </lineage>
</organism>
<dbReference type="PANTHER" id="PTHR43072">
    <property type="entry name" value="N-ACETYLTRANSFERASE"/>
    <property type="match status" value="1"/>
</dbReference>
<keyword evidence="3" id="KW-1185">Reference proteome</keyword>
<evidence type="ECO:0000313" key="2">
    <source>
        <dbReference type="EMBL" id="PTN00754.1"/>
    </source>
</evidence>
<gene>
    <name evidence="2" type="ORF">C8N32_12317</name>
</gene>